<protein>
    <submittedName>
        <fullName evidence="1">Uncharacterized protein</fullName>
    </submittedName>
</protein>
<evidence type="ECO:0000313" key="2">
    <source>
        <dbReference type="Proteomes" id="UP000319010"/>
    </source>
</evidence>
<evidence type="ECO:0000313" key="1">
    <source>
        <dbReference type="EMBL" id="TQD42970.1"/>
    </source>
</evidence>
<name>A0A507ZZ12_9ACTO</name>
<dbReference type="RefSeq" id="WP_141424385.1">
    <property type="nucleotide sequence ID" value="NZ_CAURQG010000003.1"/>
</dbReference>
<dbReference type="Proteomes" id="UP000319010">
    <property type="component" value="Unassembled WGS sequence"/>
</dbReference>
<dbReference type="AlphaFoldDB" id="A0A507ZZ12"/>
<reference evidence="1 2" key="1">
    <citation type="submission" date="2019-06" db="EMBL/GenBank/DDBJ databases">
        <title>Draft genome sequence of Actinomyces johnsonii CCUG 34287T.</title>
        <authorList>
            <person name="Salva-Serra F."/>
            <person name="Cardew S."/>
            <person name="Moore E."/>
        </authorList>
    </citation>
    <scope>NUCLEOTIDE SEQUENCE [LARGE SCALE GENOMIC DNA]</scope>
    <source>
        <strain evidence="1 2">CCUG 34287</strain>
    </source>
</reference>
<organism evidence="1 2">
    <name type="scientific">Actinomyces johnsonii</name>
    <dbReference type="NCBI Taxonomy" id="544581"/>
    <lineage>
        <taxon>Bacteria</taxon>
        <taxon>Bacillati</taxon>
        <taxon>Actinomycetota</taxon>
        <taxon>Actinomycetes</taxon>
        <taxon>Actinomycetales</taxon>
        <taxon>Actinomycetaceae</taxon>
        <taxon>Actinomyces</taxon>
    </lineage>
</organism>
<proteinExistence type="predicted"/>
<dbReference type="EMBL" id="VICB01000011">
    <property type="protein sequence ID" value="TQD42970.1"/>
    <property type="molecule type" value="Genomic_DNA"/>
</dbReference>
<sequence>MAERTFIINAPINRVQSIITDFFTREGWTCTPSTTGGIHLNRGNKGLTIALGALALGSFYLSQDVDLTTGPQGETIAVYRPSTGKALIGGAIGVHKSMKTHAEYVEKLTQALQSQGILLGVQ</sequence>
<accession>A0A507ZZ12</accession>
<comment type="caution">
    <text evidence="1">The sequence shown here is derived from an EMBL/GenBank/DDBJ whole genome shotgun (WGS) entry which is preliminary data.</text>
</comment>
<gene>
    <name evidence="1" type="ORF">FK256_07970</name>
</gene>